<dbReference type="RefSeq" id="WP_133276731.1">
    <property type="nucleotide sequence ID" value="NZ_CP037933.1"/>
</dbReference>
<dbReference type="InterPro" id="IPR004386">
    <property type="entry name" value="Toxin_YafQ-like"/>
</dbReference>
<dbReference type="KEGG" id="fnk:E1750_10495"/>
<dbReference type="EMBL" id="CP037933">
    <property type="protein sequence ID" value="QBN19212.1"/>
    <property type="molecule type" value="Genomic_DNA"/>
</dbReference>
<keyword evidence="1" id="KW-1277">Toxin-antitoxin system</keyword>
<dbReference type="PIRSF" id="PIRSF006156">
    <property type="entry name" value="YafQ"/>
    <property type="match status" value="1"/>
</dbReference>
<reference evidence="4" key="1">
    <citation type="submission" date="2019-03" db="EMBL/GenBank/DDBJ databases">
        <title>Flavobacterium sp.</title>
        <authorList>
            <person name="Kim H."/>
        </authorList>
    </citation>
    <scope>NUCLEOTIDE SEQUENCE [LARGE SCALE GENOMIC DNA]</scope>
    <source>
        <strain evidence="4">GS13</strain>
    </source>
</reference>
<dbReference type="Proteomes" id="UP000291124">
    <property type="component" value="Chromosome"/>
</dbReference>
<protein>
    <submittedName>
        <fullName evidence="3">Type II toxin-antitoxin system YafQ family toxin</fullName>
    </submittedName>
</protein>
<dbReference type="PANTHER" id="PTHR40588">
    <property type="entry name" value="MRNA INTERFERASE TOXIN YAFQ"/>
    <property type="match status" value="1"/>
</dbReference>
<gene>
    <name evidence="3" type="ORF">E1750_10495</name>
</gene>
<dbReference type="InterPro" id="IPR035093">
    <property type="entry name" value="RelE/ParE_toxin_dom_sf"/>
</dbReference>
<proteinExistence type="predicted"/>
<dbReference type="NCBIfam" id="TIGR02385">
    <property type="entry name" value="RelE_StbE"/>
    <property type="match status" value="1"/>
</dbReference>
<dbReference type="GO" id="GO:0006402">
    <property type="term" value="P:mRNA catabolic process"/>
    <property type="evidence" value="ECO:0007669"/>
    <property type="project" value="TreeGrafter"/>
</dbReference>
<evidence type="ECO:0000256" key="2">
    <source>
        <dbReference type="PIRSR" id="PIRSR006156-1"/>
    </source>
</evidence>
<evidence type="ECO:0000313" key="4">
    <source>
        <dbReference type="Proteomes" id="UP000291124"/>
    </source>
</evidence>
<dbReference type="GO" id="GO:0006415">
    <property type="term" value="P:translational termination"/>
    <property type="evidence" value="ECO:0007669"/>
    <property type="project" value="TreeGrafter"/>
</dbReference>
<keyword evidence="4" id="KW-1185">Reference proteome</keyword>
<dbReference type="AlphaFoldDB" id="A0A4V1AGU0"/>
<dbReference type="SUPFAM" id="SSF143011">
    <property type="entry name" value="RelE-like"/>
    <property type="match status" value="1"/>
</dbReference>
<evidence type="ECO:0000313" key="3">
    <source>
        <dbReference type="EMBL" id="QBN19212.1"/>
    </source>
</evidence>
<sequence length="90" mass="10618">MYIVKTTRQFDKEVKLCKKRGYDLSKLVEVVSILEKTGTLPQKYKPHKLSGNYENCWECHIKGDWLLIWLQNDNELTLLFINTGTHSDLF</sequence>
<dbReference type="OrthoDB" id="7030467at2"/>
<dbReference type="Pfam" id="PF15738">
    <property type="entry name" value="YafQ_toxin"/>
    <property type="match status" value="1"/>
</dbReference>
<dbReference type="GO" id="GO:0004521">
    <property type="term" value="F:RNA endonuclease activity"/>
    <property type="evidence" value="ECO:0007669"/>
    <property type="project" value="TreeGrafter"/>
</dbReference>
<dbReference type="Gene3D" id="3.30.2310.20">
    <property type="entry name" value="RelE-like"/>
    <property type="match status" value="1"/>
</dbReference>
<name>A0A4V1AGU0_9FLAO</name>
<dbReference type="InterPro" id="IPR007712">
    <property type="entry name" value="RelE/ParE_toxin"/>
</dbReference>
<feature type="active site" description="Proton donor" evidence="2">
    <location>
        <position position="86"/>
    </location>
</feature>
<organism evidence="3 4">
    <name type="scientific">Flavobacterium nackdongense</name>
    <dbReference type="NCBI Taxonomy" id="2547394"/>
    <lineage>
        <taxon>Bacteria</taxon>
        <taxon>Pseudomonadati</taxon>
        <taxon>Bacteroidota</taxon>
        <taxon>Flavobacteriia</taxon>
        <taxon>Flavobacteriales</taxon>
        <taxon>Flavobacteriaceae</taxon>
        <taxon>Flavobacterium</taxon>
    </lineage>
</organism>
<dbReference type="PANTHER" id="PTHR40588:SF1">
    <property type="entry name" value="MRNA INTERFERASE TOXIN YAFQ"/>
    <property type="match status" value="1"/>
</dbReference>
<accession>A0A4V1AGU0</accession>
<evidence type="ECO:0000256" key="1">
    <source>
        <dbReference type="ARBA" id="ARBA00022649"/>
    </source>
</evidence>